<dbReference type="Proteomes" id="UP000266492">
    <property type="component" value="Unassembled WGS sequence"/>
</dbReference>
<evidence type="ECO:0000313" key="8">
    <source>
        <dbReference type="Proteomes" id="UP000460135"/>
    </source>
</evidence>
<evidence type="ECO:0000259" key="3">
    <source>
        <dbReference type="Pfam" id="PF17166"/>
    </source>
</evidence>
<dbReference type="AlphaFoldDB" id="A0A395W1Z5"/>
<dbReference type="Pfam" id="PF16391">
    <property type="entry name" value="DUF5000"/>
    <property type="match status" value="1"/>
</dbReference>
<evidence type="ECO:0000313" key="5">
    <source>
        <dbReference type="EMBL" id="MDC2408574.1"/>
    </source>
</evidence>
<dbReference type="InterPro" id="IPR032164">
    <property type="entry name" value="DUF5000"/>
</dbReference>
<evidence type="ECO:0000313" key="7">
    <source>
        <dbReference type="Proteomes" id="UP000266492"/>
    </source>
</evidence>
<evidence type="ECO:0000259" key="2">
    <source>
        <dbReference type="Pfam" id="PF16391"/>
    </source>
</evidence>
<dbReference type="InterPro" id="IPR033431">
    <property type="entry name" value="DUF5126"/>
</dbReference>
<dbReference type="EMBL" id="JAQNWR010000007">
    <property type="protein sequence ID" value="MDC2408574.1"/>
    <property type="molecule type" value="Genomic_DNA"/>
</dbReference>
<name>A0A395W1Z5_BACOV</name>
<reference evidence="5" key="3">
    <citation type="submission" date="2022-10" db="EMBL/GenBank/DDBJ databases">
        <title>Human gut microbiome strain richness.</title>
        <authorList>
            <person name="Chen-Liaw A."/>
        </authorList>
    </citation>
    <scope>NUCLEOTIDE SEQUENCE</scope>
    <source>
        <strain evidence="5">F7_m1001271B151109d0_201107</strain>
    </source>
</reference>
<dbReference type="GeneID" id="29452793"/>
<evidence type="ECO:0000259" key="1">
    <source>
        <dbReference type="Pfam" id="PF16323"/>
    </source>
</evidence>
<evidence type="ECO:0000313" key="4">
    <source>
        <dbReference type="EMBL" id="KAA3807747.1"/>
    </source>
</evidence>
<dbReference type="Pfam" id="PF16323">
    <property type="entry name" value="DUF4959"/>
    <property type="match status" value="1"/>
</dbReference>
<feature type="domain" description="DUF5126" evidence="3">
    <location>
        <begin position="124"/>
        <end position="225"/>
    </location>
</feature>
<feature type="domain" description="DUF4959" evidence="1">
    <location>
        <begin position="19"/>
        <end position="122"/>
    </location>
</feature>
<gene>
    <name evidence="6" type="ORF">DWX70_02870</name>
    <name evidence="4" type="ORF">F3F51_05615</name>
    <name evidence="5" type="ORF">PO240_11880</name>
</gene>
<protein>
    <submittedName>
        <fullName evidence="6">DUF4959 domain-containing protein</fullName>
    </submittedName>
    <submittedName>
        <fullName evidence="5">DUF5000 domain-containing lipoprotein</fullName>
    </submittedName>
</protein>
<accession>A0A395W1Z5</accession>
<proteinExistence type="predicted"/>
<reference evidence="4 8" key="2">
    <citation type="journal article" date="2019" name="Nat. Med.">
        <title>A library of human gut bacterial isolates paired with longitudinal multiomics data enables mechanistic microbiome research.</title>
        <authorList>
            <person name="Poyet M."/>
            <person name="Groussin M."/>
            <person name="Gibbons S.M."/>
            <person name="Avila-Pacheco J."/>
            <person name="Jiang X."/>
            <person name="Kearney S.M."/>
            <person name="Perrotta A.R."/>
            <person name="Berdy B."/>
            <person name="Zhao S."/>
            <person name="Lieberman T.D."/>
            <person name="Swanson P.K."/>
            <person name="Smith M."/>
            <person name="Roesemann S."/>
            <person name="Alexander J.E."/>
            <person name="Rich S.A."/>
            <person name="Livny J."/>
            <person name="Vlamakis H."/>
            <person name="Clish C."/>
            <person name="Bullock K."/>
            <person name="Deik A."/>
            <person name="Scott J."/>
            <person name="Pierce K.A."/>
            <person name="Xavier R.J."/>
            <person name="Alm E.J."/>
        </authorList>
    </citation>
    <scope>NUCLEOTIDE SEQUENCE [LARGE SCALE GENOMIC DNA]</scope>
    <source>
        <strain evidence="4 8">BIOML-A183</strain>
    </source>
</reference>
<feature type="domain" description="DUF5000" evidence="2">
    <location>
        <begin position="250"/>
        <end position="393"/>
    </location>
</feature>
<comment type="caution">
    <text evidence="6">The sequence shown here is derived from an EMBL/GenBank/DDBJ whole genome shotgun (WGS) entry which is preliminary data.</text>
</comment>
<dbReference type="Pfam" id="PF17166">
    <property type="entry name" value="DUF5126"/>
    <property type="match status" value="1"/>
</dbReference>
<dbReference type="PROSITE" id="PS51257">
    <property type="entry name" value="PROKAR_LIPOPROTEIN"/>
    <property type="match status" value="1"/>
</dbReference>
<evidence type="ECO:0000313" key="6">
    <source>
        <dbReference type="EMBL" id="RGS87419.1"/>
    </source>
</evidence>
<dbReference type="Gene3D" id="2.60.120.260">
    <property type="entry name" value="Galactose-binding domain-like"/>
    <property type="match status" value="1"/>
</dbReference>
<dbReference type="EMBL" id="QRVZ01000002">
    <property type="protein sequence ID" value="RGS87419.1"/>
    <property type="molecule type" value="Genomic_DNA"/>
</dbReference>
<dbReference type="InterPro" id="IPR032527">
    <property type="entry name" value="DUF4959"/>
</dbReference>
<reference evidence="6 7" key="1">
    <citation type="submission" date="2018-08" db="EMBL/GenBank/DDBJ databases">
        <title>A genome reference for cultivated species of the human gut microbiota.</title>
        <authorList>
            <person name="Zou Y."/>
            <person name="Xue W."/>
            <person name="Luo G."/>
        </authorList>
    </citation>
    <scope>NUCLEOTIDE SEQUENCE [LARGE SCALE GENOMIC DNA]</scope>
    <source>
        <strain evidence="6 7">AF20-9LB</strain>
    </source>
</reference>
<dbReference type="Proteomes" id="UP000460135">
    <property type="component" value="Unassembled WGS sequence"/>
</dbReference>
<keyword evidence="5" id="KW-0449">Lipoprotein</keyword>
<dbReference type="Proteomes" id="UP001214017">
    <property type="component" value="Unassembled WGS sequence"/>
</dbReference>
<dbReference type="RefSeq" id="WP_004298566.1">
    <property type="nucleotide sequence ID" value="NZ_BAABYJ010000001.1"/>
</dbReference>
<dbReference type="KEGG" id="boa:Bovatus_03156"/>
<sequence>MKTVYNALFVLLLLTVFSGCKEEYIGQYPVDSVAPKQVSNVQVQNMKGRVVLTYTLPEEDDLLCVTARYVLQNGVKREMSSSAYSNKIELKGFGKGRKYQVELYSIDKSYNESAPCVVEVEPEDSPIYDVFHTLQLFDAFGGVKLHWENPLKENVVLGAMMKESDGTWKHVETIYSSEAVADKAIRGLDAKPADFAFYFRDIYDNHTDTLYKEMTPLFEEEMDKSKFMEFPLGKYFTHNNFGSKSMTGMWNNVYNVEKDLFYISAGTGMKPYFSFDMGVESKLSRFRLWTRLQYMYRLHHLRTFTVYGTNDAAVTKDPDNWEGWIKLMDCESFRPSGQIIGGEPNAEEKEHMLAGEEWEFPVDVPKVRYLKFQIHTTWGDTDGAFINEISLWGSTK</sequence>
<dbReference type="EMBL" id="VWLX01000003">
    <property type="protein sequence ID" value="KAA3807747.1"/>
    <property type="molecule type" value="Genomic_DNA"/>
</dbReference>
<organism evidence="6 7">
    <name type="scientific">Bacteroides ovatus</name>
    <dbReference type="NCBI Taxonomy" id="28116"/>
    <lineage>
        <taxon>Bacteria</taxon>
        <taxon>Pseudomonadati</taxon>
        <taxon>Bacteroidota</taxon>
        <taxon>Bacteroidia</taxon>
        <taxon>Bacteroidales</taxon>
        <taxon>Bacteroidaceae</taxon>
        <taxon>Bacteroides</taxon>
    </lineage>
</organism>